<accession>A0A166GET9</accession>
<sequence length="58" mass="6552">LLHITDGIDACGPVWAYWAFPMERFCGALQPAIKSRCYPFASLDRYVVTTAQLSQLQM</sequence>
<keyword evidence="2" id="KW-1185">Reference proteome</keyword>
<dbReference type="Proteomes" id="UP000076532">
    <property type="component" value="Unassembled WGS sequence"/>
</dbReference>
<evidence type="ECO:0000313" key="1">
    <source>
        <dbReference type="EMBL" id="KZP17762.1"/>
    </source>
</evidence>
<dbReference type="STRING" id="436010.A0A166GET9"/>
<dbReference type="OrthoDB" id="6613063at2759"/>
<reference evidence="1 2" key="1">
    <citation type="journal article" date="2016" name="Mol. Biol. Evol.">
        <title>Comparative Genomics of Early-Diverging Mushroom-Forming Fungi Provides Insights into the Origins of Lignocellulose Decay Capabilities.</title>
        <authorList>
            <person name="Nagy L.G."/>
            <person name="Riley R."/>
            <person name="Tritt A."/>
            <person name="Adam C."/>
            <person name="Daum C."/>
            <person name="Floudas D."/>
            <person name="Sun H."/>
            <person name="Yadav J.S."/>
            <person name="Pangilinan J."/>
            <person name="Larsson K.H."/>
            <person name="Matsuura K."/>
            <person name="Barry K."/>
            <person name="Labutti K."/>
            <person name="Kuo R."/>
            <person name="Ohm R.A."/>
            <person name="Bhattacharya S.S."/>
            <person name="Shirouzu T."/>
            <person name="Yoshinaga Y."/>
            <person name="Martin F.M."/>
            <person name="Grigoriev I.V."/>
            <person name="Hibbett D.S."/>
        </authorList>
    </citation>
    <scope>NUCLEOTIDE SEQUENCE [LARGE SCALE GENOMIC DNA]</scope>
    <source>
        <strain evidence="1 2">CBS 109695</strain>
    </source>
</reference>
<organism evidence="1 2">
    <name type="scientific">Athelia psychrophila</name>
    <dbReference type="NCBI Taxonomy" id="1759441"/>
    <lineage>
        <taxon>Eukaryota</taxon>
        <taxon>Fungi</taxon>
        <taxon>Dikarya</taxon>
        <taxon>Basidiomycota</taxon>
        <taxon>Agaricomycotina</taxon>
        <taxon>Agaricomycetes</taxon>
        <taxon>Agaricomycetidae</taxon>
        <taxon>Atheliales</taxon>
        <taxon>Atheliaceae</taxon>
        <taxon>Athelia</taxon>
    </lineage>
</organism>
<name>A0A166GET9_9AGAM</name>
<dbReference type="EMBL" id="KV417579">
    <property type="protein sequence ID" value="KZP17762.1"/>
    <property type="molecule type" value="Genomic_DNA"/>
</dbReference>
<dbReference type="AlphaFoldDB" id="A0A166GET9"/>
<gene>
    <name evidence="1" type="ORF">FIBSPDRAFT_746448</name>
</gene>
<feature type="non-terminal residue" evidence="1">
    <location>
        <position position="1"/>
    </location>
</feature>
<evidence type="ECO:0000313" key="2">
    <source>
        <dbReference type="Proteomes" id="UP000076532"/>
    </source>
</evidence>
<proteinExistence type="predicted"/>
<protein>
    <submittedName>
        <fullName evidence="1">Uncharacterized protein</fullName>
    </submittedName>
</protein>